<name>A0ABV9DKH4_9BACI</name>
<accession>A0ABV9DKH4</accession>
<comment type="caution">
    <text evidence="2">The sequence shown here is derived from an EMBL/GenBank/DDBJ whole genome shotgun (WGS) entry which is preliminary data.</text>
</comment>
<proteinExistence type="predicted"/>
<gene>
    <name evidence="2" type="ORF">ACFO3D_14235</name>
</gene>
<dbReference type="Proteomes" id="UP001595989">
    <property type="component" value="Unassembled WGS sequence"/>
</dbReference>
<keyword evidence="3" id="KW-1185">Reference proteome</keyword>
<evidence type="ECO:0000313" key="2">
    <source>
        <dbReference type="EMBL" id="MFC4559355.1"/>
    </source>
</evidence>
<evidence type="ECO:0000256" key="1">
    <source>
        <dbReference type="SAM" id="MobiDB-lite"/>
    </source>
</evidence>
<dbReference type="RefSeq" id="WP_390297309.1">
    <property type="nucleotide sequence ID" value="NZ_JBHSFU010000007.1"/>
</dbReference>
<reference evidence="3" key="1">
    <citation type="journal article" date="2019" name="Int. J. Syst. Evol. Microbiol.">
        <title>The Global Catalogue of Microorganisms (GCM) 10K type strain sequencing project: providing services to taxonomists for standard genome sequencing and annotation.</title>
        <authorList>
            <consortium name="The Broad Institute Genomics Platform"/>
            <consortium name="The Broad Institute Genome Sequencing Center for Infectious Disease"/>
            <person name="Wu L."/>
            <person name="Ma J."/>
        </authorList>
    </citation>
    <scope>NUCLEOTIDE SEQUENCE [LARGE SCALE GENOMIC DNA]</scope>
    <source>
        <strain evidence="3">CGMCC 4.7426</strain>
    </source>
</reference>
<organism evidence="2 3">
    <name type="scientific">Virgibacillus kekensis</name>
    <dbReference type="NCBI Taxonomy" id="202261"/>
    <lineage>
        <taxon>Bacteria</taxon>
        <taxon>Bacillati</taxon>
        <taxon>Bacillota</taxon>
        <taxon>Bacilli</taxon>
        <taxon>Bacillales</taxon>
        <taxon>Bacillaceae</taxon>
        <taxon>Virgibacillus</taxon>
    </lineage>
</organism>
<protein>
    <submittedName>
        <fullName evidence="2">Uncharacterized protein</fullName>
    </submittedName>
</protein>
<evidence type="ECO:0000313" key="3">
    <source>
        <dbReference type="Proteomes" id="UP001595989"/>
    </source>
</evidence>
<sequence>MGYILPIPHYQYSDYQNRDIQEKRNPFYIEGPYKVMLEYGDWEQEEDTDEEDKYRRTGDTVPAGESEGREADAAQDPAREKIYADLTGKGKNYNFIV</sequence>
<feature type="compositionally biased region" description="Acidic residues" evidence="1">
    <location>
        <begin position="40"/>
        <end position="51"/>
    </location>
</feature>
<feature type="region of interest" description="Disordered" evidence="1">
    <location>
        <begin position="40"/>
        <end position="79"/>
    </location>
</feature>
<dbReference type="EMBL" id="JBHSFU010000007">
    <property type="protein sequence ID" value="MFC4559355.1"/>
    <property type="molecule type" value="Genomic_DNA"/>
</dbReference>
<feature type="compositionally biased region" description="Basic and acidic residues" evidence="1">
    <location>
        <begin position="66"/>
        <end position="79"/>
    </location>
</feature>